<dbReference type="EMBL" id="JACRSO010000003">
    <property type="protein sequence ID" value="MBC8529251.1"/>
    <property type="molecule type" value="Genomic_DNA"/>
</dbReference>
<dbReference type="PROSITE" id="PS51379">
    <property type="entry name" value="4FE4S_FER_2"/>
    <property type="match status" value="1"/>
</dbReference>
<dbReference type="InterPro" id="IPR020471">
    <property type="entry name" value="AKR"/>
</dbReference>
<dbReference type="PROSITE" id="PS00198">
    <property type="entry name" value="4FE4S_FER_1"/>
    <property type="match status" value="1"/>
</dbReference>
<dbReference type="PRINTS" id="PR00069">
    <property type="entry name" value="ALDKETRDTASE"/>
</dbReference>
<comment type="caution">
    <text evidence="5">The sequence shown here is derived from an EMBL/GenBank/DDBJ whole genome shotgun (WGS) entry which is preliminary data.</text>
</comment>
<dbReference type="InterPro" id="IPR036812">
    <property type="entry name" value="NAD(P)_OxRdtase_dom_sf"/>
</dbReference>
<organism evidence="5 6">
    <name type="scientific">Luoshenia tenuis</name>
    <dbReference type="NCBI Taxonomy" id="2763654"/>
    <lineage>
        <taxon>Bacteria</taxon>
        <taxon>Bacillati</taxon>
        <taxon>Bacillota</taxon>
        <taxon>Clostridia</taxon>
        <taxon>Christensenellales</taxon>
        <taxon>Christensenellaceae</taxon>
        <taxon>Luoshenia</taxon>
    </lineage>
</organism>
<feature type="domain" description="4Fe-4S ferredoxin-type" evidence="4">
    <location>
        <begin position="294"/>
        <end position="326"/>
    </location>
</feature>
<name>A0A926HNK7_9FIRM</name>
<dbReference type="InterPro" id="IPR017900">
    <property type="entry name" value="4Fe4S_Fe_S_CS"/>
</dbReference>
<dbReference type="SUPFAM" id="SSF51430">
    <property type="entry name" value="NAD(P)-linked oxidoreductase"/>
    <property type="match status" value="1"/>
</dbReference>
<keyword evidence="2" id="KW-0408">Iron</keyword>
<proteinExistence type="predicted"/>
<keyword evidence="1" id="KW-0479">Metal-binding</keyword>
<dbReference type="SUPFAM" id="SSF46548">
    <property type="entry name" value="alpha-helical ferredoxin"/>
    <property type="match status" value="1"/>
</dbReference>
<accession>A0A926HNK7</accession>
<dbReference type="GO" id="GO:0051536">
    <property type="term" value="F:iron-sulfur cluster binding"/>
    <property type="evidence" value="ECO:0007669"/>
    <property type="project" value="UniProtKB-KW"/>
</dbReference>
<sequence>MEKIAFGSTGMMVTRTSFGALPIQRVDRETAKRILRKAYDAGINFFDTARGYSDSEEKIGYALSDVRQNIYIATKTPAKDKAGLMKDLETSLRMLKTDYIDLYQLHNPADLPDPEDPNGLYQGLLEAKKQGKVRHIGITAHKPANAHAAIDSGLYESLQFPFSSLASDGDIELTRKCKAAGMGFLAMKGLSGGLITNAASTFTFIRQFENVVPIWGIQKESELDEFIALAANPPLLDDEMKAVIERDRKELAGAFCRGCGYCLPCPVNIPINMAARMKGLITRSPYARFISKSFQAEMARIDSCINCGHCKNHCPYGLDTPALLKKQLSWYREFVQAHQDEVTE</sequence>
<evidence type="ECO:0000256" key="1">
    <source>
        <dbReference type="ARBA" id="ARBA00022723"/>
    </source>
</evidence>
<dbReference type="Pfam" id="PF00248">
    <property type="entry name" value="Aldo_ket_red"/>
    <property type="match status" value="1"/>
</dbReference>
<dbReference type="Pfam" id="PF13534">
    <property type="entry name" value="Fer4_17"/>
    <property type="match status" value="1"/>
</dbReference>
<dbReference type="InterPro" id="IPR017896">
    <property type="entry name" value="4Fe4S_Fe-S-bd"/>
</dbReference>
<evidence type="ECO:0000256" key="3">
    <source>
        <dbReference type="ARBA" id="ARBA00023014"/>
    </source>
</evidence>
<dbReference type="Gene3D" id="3.20.20.100">
    <property type="entry name" value="NADP-dependent oxidoreductase domain"/>
    <property type="match status" value="1"/>
</dbReference>
<dbReference type="PANTHER" id="PTHR43312">
    <property type="entry name" value="D-THREO-ALDOSE 1-DEHYDROGENASE"/>
    <property type="match status" value="1"/>
</dbReference>
<dbReference type="RefSeq" id="WP_249285130.1">
    <property type="nucleotide sequence ID" value="NZ_JACRSO010000003.1"/>
</dbReference>
<evidence type="ECO:0000313" key="6">
    <source>
        <dbReference type="Proteomes" id="UP000654279"/>
    </source>
</evidence>
<keyword evidence="3" id="KW-0411">Iron-sulfur</keyword>
<dbReference type="GO" id="GO:0016491">
    <property type="term" value="F:oxidoreductase activity"/>
    <property type="evidence" value="ECO:0007669"/>
    <property type="project" value="InterPro"/>
</dbReference>
<evidence type="ECO:0000259" key="4">
    <source>
        <dbReference type="PROSITE" id="PS51379"/>
    </source>
</evidence>
<evidence type="ECO:0000313" key="5">
    <source>
        <dbReference type="EMBL" id="MBC8529251.1"/>
    </source>
</evidence>
<dbReference type="GO" id="GO:0046872">
    <property type="term" value="F:metal ion binding"/>
    <property type="evidence" value="ECO:0007669"/>
    <property type="project" value="UniProtKB-KW"/>
</dbReference>
<protein>
    <submittedName>
        <fullName evidence="5">Aldo/keto reductase</fullName>
    </submittedName>
</protein>
<dbReference type="AlphaFoldDB" id="A0A926HNK7"/>
<keyword evidence="6" id="KW-1185">Reference proteome</keyword>
<dbReference type="InterPro" id="IPR023210">
    <property type="entry name" value="NADP_OxRdtase_dom"/>
</dbReference>
<evidence type="ECO:0000256" key="2">
    <source>
        <dbReference type="ARBA" id="ARBA00023004"/>
    </source>
</evidence>
<dbReference type="Proteomes" id="UP000654279">
    <property type="component" value="Unassembled WGS sequence"/>
</dbReference>
<gene>
    <name evidence="5" type="ORF">H8699_07410</name>
</gene>
<dbReference type="PANTHER" id="PTHR43312:SF1">
    <property type="entry name" value="NADP-DEPENDENT OXIDOREDUCTASE DOMAIN-CONTAINING PROTEIN"/>
    <property type="match status" value="1"/>
</dbReference>
<dbReference type="CDD" id="cd19100">
    <property type="entry name" value="AKR_unchar"/>
    <property type="match status" value="1"/>
</dbReference>
<reference evidence="5" key="1">
    <citation type="submission" date="2020-08" db="EMBL/GenBank/DDBJ databases">
        <title>Genome public.</title>
        <authorList>
            <person name="Liu C."/>
            <person name="Sun Q."/>
        </authorList>
    </citation>
    <scope>NUCLEOTIDE SEQUENCE</scope>
    <source>
        <strain evidence="5">NSJ-44</strain>
    </source>
</reference>
<dbReference type="InterPro" id="IPR053135">
    <property type="entry name" value="AKR2_Oxidoreductase"/>
</dbReference>